<dbReference type="Pfam" id="PF05368">
    <property type="entry name" value="NmrA"/>
    <property type="match status" value="1"/>
</dbReference>
<dbReference type="AlphaFoldDB" id="A0A4R6VHF8"/>
<dbReference type="PANTHER" id="PTHR43162:SF1">
    <property type="entry name" value="PRESTALK A DIFFERENTIATION PROTEIN A"/>
    <property type="match status" value="1"/>
</dbReference>
<sequence>MPIEEEDRMTILVAGATGTVGRSLVSQLLEAGHAVRALTRDPARADLPAGAEVVRGDLTDVSTLTGAFAGVGAAHLITFSGEFGDTLTNGAEIVDALVAAGVARVSVLGGWDTSTVEPALDAAGVPWALLSPVEFMANVVDHAVAVRTSGEVRVYDAGRTSAMVHEADIAAVALAVLTGAAPTGRRYLLTGGEALSLEQKLAAVSAATGQPVTLTRLSEEQARADLAAAGLAPEMIEFTIALENDPPPIGSHPAPTVAEVTGRAPRTFATWARENADLFRGRRRLTS</sequence>
<protein>
    <submittedName>
        <fullName evidence="2">Uncharacterized protein YbjT (DUF2867 family)</fullName>
    </submittedName>
</protein>
<dbReference type="Proteomes" id="UP000295705">
    <property type="component" value="Unassembled WGS sequence"/>
</dbReference>
<comment type="caution">
    <text evidence="2">The sequence shown here is derived from an EMBL/GenBank/DDBJ whole genome shotgun (WGS) entry which is preliminary data.</text>
</comment>
<evidence type="ECO:0000259" key="1">
    <source>
        <dbReference type="Pfam" id="PF05368"/>
    </source>
</evidence>
<dbReference type="InterPro" id="IPR051604">
    <property type="entry name" value="Ergot_Alk_Oxidoreductase"/>
</dbReference>
<accession>A0A4R6VHF8</accession>
<dbReference type="InterPro" id="IPR036291">
    <property type="entry name" value="NAD(P)-bd_dom_sf"/>
</dbReference>
<dbReference type="InterPro" id="IPR008030">
    <property type="entry name" value="NmrA-like"/>
</dbReference>
<dbReference type="Gene3D" id="3.40.50.720">
    <property type="entry name" value="NAD(P)-binding Rossmann-like Domain"/>
    <property type="match status" value="1"/>
</dbReference>
<dbReference type="SUPFAM" id="SSF51735">
    <property type="entry name" value="NAD(P)-binding Rossmann-fold domains"/>
    <property type="match status" value="1"/>
</dbReference>
<proteinExistence type="predicted"/>
<gene>
    <name evidence="2" type="ORF">EV188_102322</name>
</gene>
<dbReference type="Gene3D" id="3.90.25.10">
    <property type="entry name" value="UDP-galactose 4-epimerase, domain 1"/>
    <property type="match status" value="1"/>
</dbReference>
<evidence type="ECO:0000313" key="3">
    <source>
        <dbReference type="Proteomes" id="UP000295705"/>
    </source>
</evidence>
<name>A0A4R6VHF8_9PSEU</name>
<evidence type="ECO:0000313" key="2">
    <source>
        <dbReference type="EMBL" id="TDQ62667.1"/>
    </source>
</evidence>
<dbReference type="RefSeq" id="WP_243741549.1">
    <property type="nucleotide sequence ID" value="NZ_BAABHR010000007.1"/>
</dbReference>
<organism evidence="2 3">
    <name type="scientific">Actinomycetospora succinea</name>
    <dbReference type="NCBI Taxonomy" id="663603"/>
    <lineage>
        <taxon>Bacteria</taxon>
        <taxon>Bacillati</taxon>
        <taxon>Actinomycetota</taxon>
        <taxon>Actinomycetes</taxon>
        <taxon>Pseudonocardiales</taxon>
        <taxon>Pseudonocardiaceae</taxon>
        <taxon>Actinomycetospora</taxon>
    </lineage>
</organism>
<dbReference type="PANTHER" id="PTHR43162">
    <property type="match status" value="1"/>
</dbReference>
<feature type="domain" description="NmrA-like" evidence="1">
    <location>
        <begin position="9"/>
        <end position="105"/>
    </location>
</feature>
<keyword evidence="3" id="KW-1185">Reference proteome</keyword>
<reference evidence="2 3" key="1">
    <citation type="submission" date="2019-03" db="EMBL/GenBank/DDBJ databases">
        <title>Genomic Encyclopedia of Type Strains, Phase IV (KMG-IV): sequencing the most valuable type-strain genomes for metagenomic binning, comparative biology and taxonomic classification.</title>
        <authorList>
            <person name="Goeker M."/>
        </authorList>
    </citation>
    <scope>NUCLEOTIDE SEQUENCE [LARGE SCALE GENOMIC DNA]</scope>
    <source>
        <strain evidence="2 3">DSM 45775</strain>
    </source>
</reference>
<dbReference type="EMBL" id="SNYO01000002">
    <property type="protein sequence ID" value="TDQ62667.1"/>
    <property type="molecule type" value="Genomic_DNA"/>
</dbReference>